<dbReference type="GO" id="GO:0008233">
    <property type="term" value="F:peptidase activity"/>
    <property type="evidence" value="ECO:0007669"/>
    <property type="project" value="UniProtKB-KW"/>
</dbReference>
<dbReference type="Pfam" id="PF07687">
    <property type="entry name" value="M20_dimer"/>
    <property type="match status" value="1"/>
</dbReference>
<dbReference type="PANTHER" id="PTHR43270">
    <property type="entry name" value="BETA-ALA-HIS DIPEPTIDASE"/>
    <property type="match status" value="1"/>
</dbReference>
<dbReference type="SUPFAM" id="SSF53187">
    <property type="entry name" value="Zn-dependent exopeptidases"/>
    <property type="match status" value="1"/>
</dbReference>
<gene>
    <name evidence="5" type="ORF">F4559_006764</name>
</gene>
<dbReference type="Gene3D" id="3.40.630.10">
    <property type="entry name" value="Zn peptidases"/>
    <property type="match status" value="1"/>
</dbReference>
<dbReference type="Pfam" id="PF01546">
    <property type="entry name" value="Peptidase_M20"/>
    <property type="match status" value="1"/>
</dbReference>
<evidence type="ECO:0000256" key="3">
    <source>
        <dbReference type="ARBA" id="ARBA00022801"/>
    </source>
</evidence>
<dbReference type="InterPro" id="IPR051458">
    <property type="entry name" value="Cyt/Met_Dipeptidase"/>
</dbReference>
<dbReference type="Gene3D" id="3.30.70.360">
    <property type="match status" value="1"/>
</dbReference>
<dbReference type="RefSeq" id="WP_184675069.1">
    <property type="nucleotide sequence ID" value="NZ_BAABAI010000021.1"/>
</dbReference>
<reference evidence="5 6" key="1">
    <citation type="submission" date="2020-08" db="EMBL/GenBank/DDBJ databases">
        <title>Sequencing the genomes of 1000 actinobacteria strains.</title>
        <authorList>
            <person name="Klenk H.-P."/>
        </authorList>
    </citation>
    <scope>NUCLEOTIDE SEQUENCE [LARGE SCALE GENOMIC DNA]</scope>
    <source>
        <strain evidence="5 6">DSM 45084</strain>
    </source>
</reference>
<keyword evidence="2" id="KW-0479">Metal-binding</keyword>
<proteinExistence type="predicted"/>
<feature type="domain" description="Peptidase M20 dimerisation" evidence="4">
    <location>
        <begin position="205"/>
        <end position="362"/>
    </location>
</feature>
<organism evidence="5 6">
    <name type="scientific">Saccharothrix violaceirubra</name>
    <dbReference type="NCBI Taxonomy" id="413306"/>
    <lineage>
        <taxon>Bacteria</taxon>
        <taxon>Bacillati</taxon>
        <taxon>Actinomycetota</taxon>
        <taxon>Actinomycetes</taxon>
        <taxon>Pseudonocardiales</taxon>
        <taxon>Pseudonocardiaceae</taxon>
        <taxon>Saccharothrix</taxon>
    </lineage>
</organism>
<keyword evidence="1" id="KW-0645">Protease</keyword>
<protein>
    <submittedName>
        <fullName evidence="5">Acetylornithine deacetylase/succinyl-diaminopimelate desuccinylase-like protein</fullName>
    </submittedName>
</protein>
<accession>A0A7W7TCT6</accession>
<dbReference type="AlphaFoldDB" id="A0A7W7TCT6"/>
<keyword evidence="6" id="KW-1185">Reference proteome</keyword>
<name>A0A7W7TCT6_9PSEU</name>
<dbReference type="GO" id="GO:0046872">
    <property type="term" value="F:metal ion binding"/>
    <property type="evidence" value="ECO:0007669"/>
    <property type="project" value="UniProtKB-KW"/>
</dbReference>
<dbReference type="Proteomes" id="UP000542674">
    <property type="component" value="Unassembled WGS sequence"/>
</dbReference>
<dbReference type="InterPro" id="IPR011650">
    <property type="entry name" value="Peptidase_M20_dimer"/>
</dbReference>
<comment type="caution">
    <text evidence="5">The sequence shown here is derived from an EMBL/GenBank/DDBJ whole genome shotgun (WGS) entry which is preliminary data.</text>
</comment>
<dbReference type="EMBL" id="JACHJS010000001">
    <property type="protein sequence ID" value="MBB4969405.1"/>
    <property type="molecule type" value="Genomic_DNA"/>
</dbReference>
<evidence type="ECO:0000259" key="4">
    <source>
        <dbReference type="Pfam" id="PF07687"/>
    </source>
</evidence>
<dbReference type="InterPro" id="IPR002933">
    <property type="entry name" value="Peptidase_M20"/>
</dbReference>
<evidence type="ECO:0000256" key="2">
    <source>
        <dbReference type="ARBA" id="ARBA00022723"/>
    </source>
</evidence>
<evidence type="ECO:0000313" key="6">
    <source>
        <dbReference type="Proteomes" id="UP000542674"/>
    </source>
</evidence>
<evidence type="ECO:0000313" key="5">
    <source>
        <dbReference type="EMBL" id="MBB4969405.1"/>
    </source>
</evidence>
<sequence length="470" mass="49986">MDRSALTRTVRDLWDADIVPSLSELIAVPAISPAFDPAWQEHGHLDAAIEHVRAWLAGRDLPGATVEVVRLPGRTPVLLVDIPATAGTTDTVLLYGHLDKQPPVANWGEGLGPWQPVVRDGRLYGRGSADDGYSGYAAVAAIEAVRAAGGTHSRAVVLLETGEESGSPDLPAYLEHLKPRLGDVSLVVCLDSGGNDYDRMWLTTSLRGLTQVTLTVRVVHGGLHSGMASGVVPSSFRIARQLLDRLEDSATGRVLLPELHAAIPEHRIAEARDAVASAPGAQTATVPWAGDTRPVVDDELELALNAGWRPTLSITGADGLPAPDDAGNVLRPFTTLVLSFRLPPTVDSEKALDAVRRTLTEDVPYGAEVTLSRVEHAAGWNAPDLAPWLRSTLDRAGEEIFGGPWRTVSLGGSIPFMGLLHEAYPAAQFLVTGAVGPDSNCHVPDEWLHLAHAARVTEAVALVLAAHAER</sequence>
<evidence type="ECO:0000256" key="1">
    <source>
        <dbReference type="ARBA" id="ARBA00022670"/>
    </source>
</evidence>
<keyword evidence="3" id="KW-0378">Hydrolase</keyword>
<dbReference type="PANTHER" id="PTHR43270:SF4">
    <property type="entry name" value="CARNOSINE DIPEPTIDASE 2, ISOFORM A"/>
    <property type="match status" value="1"/>
</dbReference>
<dbReference type="GO" id="GO:0006508">
    <property type="term" value="P:proteolysis"/>
    <property type="evidence" value="ECO:0007669"/>
    <property type="project" value="UniProtKB-KW"/>
</dbReference>